<dbReference type="Gene3D" id="3.40.50.1820">
    <property type="entry name" value="alpha/beta hydrolase"/>
    <property type="match status" value="1"/>
</dbReference>
<protein>
    <recommendedName>
        <fullName evidence="2">Alpha/beta hydrolase fold-3 domain-containing protein</fullName>
    </recommendedName>
</protein>
<dbReference type="Gramene" id="OIW12825">
    <property type="protein sequence ID" value="OIW12825"/>
    <property type="gene ID" value="TanjilG_24758"/>
</dbReference>
<dbReference type="InterPro" id="IPR029058">
    <property type="entry name" value="AB_hydrolase_fold"/>
</dbReference>
<sequence length="325" mass="35846">MASVTSPTTTTKEIVVDISPYIRVFNDGTVERPLQSAIEPVPPLLHDPQSGISSKDVVISCNPTISARLYLPKITNQTEKVPILVYFHGGAFFTGSALCQLFHNHFNNFVPQVNVMVVSVEYRLAPENPLPACYDDCWDALKWVSSHHDNNITNKEPWLIEHGDFKKVFIGGDSAGGNIVHNIAMRAGTEALPCGVKILGAFLSHPFFCGSQPIGSEPLGHGHMAWNLVYPNAPGGVDNPFIKPLAEGAPSLSKLGCSRILVCVAGKDQLRDRGILYYEAVKKSGWQGELELFEEKEEDHVYHVIQPQSENANKLFKRLALFMLQ</sequence>
<dbReference type="InterPro" id="IPR013094">
    <property type="entry name" value="AB_hydrolase_3"/>
</dbReference>
<evidence type="ECO:0000259" key="2">
    <source>
        <dbReference type="Pfam" id="PF07859"/>
    </source>
</evidence>
<comment type="similarity">
    <text evidence="1">Belongs to the 'GDXG' lipolytic enzyme family.</text>
</comment>
<evidence type="ECO:0000313" key="4">
    <source>
        <dbReference type="Proteomes" id="UP000188354"/>
    </source>
</evidence>
<dbReference type="KEGG" id="lang:109344896"/>
<feature type="domain" description="Alpha/beta hydrolase fold-3" evidence="2">
    <location>
        <begin position="84"/>
        <end position="303"/>
    </location>
</feature>
<evidence type="ECO:0000313" key="3">
    <source>
        <dbReference type="EMBL" id="OIW12825.1"/>
    </source>
</evidence>
<keyword evidence="4" id="KW-1185">Reference proteome</keyword>
<gene>
    <name evidence="3" type="ORF">TanjilG_24758</name>
</gene>
<organism evidence="3 4">
    <name type="scientific">Lupinus angustifolius</name>
    <name type="common">Narrow-leaved blue lupine</name>
    <dbReference type="NCBI Taxonomy" id="3871"/>
    <lineage>
        <taxon>Eukaryota</taxon>
        <taxon>Viridiplantae</taxon>
        <taxon>Streptophyta</taxon>
        <taxon>Embryophyta</taxon>
        <taxon>Tracheophyta</taxon>
        <taxon>Spermatophyta</taxon>
        <taxon>Magnoliopsida</taxon>
        <taxon>eudicotyledons</taxon>
        <taxon>Gunneridae</taxon>
        <taxon>Pentapetalae</taxon>
        <taxon>rosids</taxon>
        <taxon>fabids</taxon>
        <taxon>Fabales</taxon>
        <taxon>Fabaceae</taxon>
        <taxon>Papilionoideae</taxon>
        <taxon>50 kb inversion clade</taxon>
        <taxon>genistoids sensu lato</taxon>
        <taxon>core genistoids</taxon>
        <taxon>Genisteae</taxon>
        <taxon>Lupinus</taxon>
    </lineage>
</organism>
<dbReference type="Proteomes" id="UP000188354">
    <property type="component" value="Chromosome LG04"/>
</dbReference>
<dbReference type="STRING" id="3871.A0A4P1RKS2"/>
<dbReference type="AlphaFoldDB" id="A0A4P1RKS2"/>
<name>A0A4P1RKS2_LUPAN</name>
<evidence type="ECO:0000256" key="1">
    <source>
        <dbReference type="ARBA" id="ARBA00010515"/>
    </source>
</evidence>
<dbReference type="PANTHER" id="PTHR23024:SF562">
    <property type="entry name" value="2-HYDROXYISOFLAVANONE DEHYDRATASE"/>
    <property type="match status" value="1"/>
</dbReference>
<dbReference type="InterPro" id="IPR050466">
    <property type="entry name" value="Carboxylest/Gibb_receptor"/>
</dbReference>
<dbReference type="SUPFAM" id="SSF53474">
    <property type="entry name" value="alpha/beta-Hydrolases"/>
    <property type="match status" value="1"/>
</dbReference>
<dbReference type="PANTHER" id="PTHR23024">
    <property type="entry name" value="ARYLACETAMIDE DEACETYLASE"/>
    <property type="match status" value="1"/>
</dbReference>
<dbReference type="Pfam" id="PF07859">
    <property type="entry name" value="Abhydrolase_3"/>
    <property type="match status" value="1"/>
</dbReference>
<dbReference type="OrthoDB" id="408631at2759"/>
<dbReference type="GO" id="GO:0016787">
    <property type="term" value="F:hydrolase activity"/>
    <property type="evidence" value="ECO:0007669"/>
    <property type="project" value="InterPro"/>
</dbReference>
<dbReference type="EMBL" id="CM007364">
    <property type="protein sequence ID" value="OIW12825.1"/>
    <property type="molecule type" value="Genomic_DNA"/>
</dbReference>
<proteinExistence type="inferred from homology"/>
<accession>A0A4P1RKS2</accession>
<reference evidence="3 4" key="1">
    <citation type="journal article" date="2017" name="Plant Biotechnol. J.">
        <title>A comprehensive draft genome sequence for lupin (Lupinus angustifolius), an emerging health food: insights into plant-microbe interactions and legume evolution.</title>
        <authorList>
            <person name="Hane J.K."/>
            <person name="Ming Y."/>
            <person name="Kamphuis L.G."/>
            <person name="Nelson M.N."/>
            <person name="Garg G."/>
            <person name="Atkins C.A."/>
            <person name="Bayer P.E."/>
            <person name="Bravo A."/>
            <person name="Bringans S."/>
            <person name="Cannon S."/>
            <person name="Edwards D."/>
            <person name="Foley R."/>
            <person name="Gao L.L."/>
            <person name="Harrison M.J."/>
            <person name="Huang W."/>
            <person name="Hurgobin B."/>
            <person name="Li S."/>
            <person name="Liu C.W."/>
            <person name="McGrath A."/>
            <person name="Morahan G."/>
            <person name="Murray J."/>
            <person name="Weller J."/>
            <person name="Jian J."/>
            <person name="Singh K.B."/>
        </authorList>
    </citation>
    <scope>NUCLEOTIDE SEQUENCE [LARGE SCALE GENOMIC DNA]</scope>
    <source>
        <strain evidence="4">cv. Tanjil</strain>
        <tissue evidence="3">Whole plant</tissue>
    </source>
</reference>